<proteinExistence type="predicted"/>
<organism evidence="2">
    <name type="scientific">uncultured Caudovirales phage</name>
    <dbReference type="NCBI Taxonomy" id="2100421"/>
    <lineage>
        <taxon>Viruses</taxon>
        <taxon>Duplodnaviria</taxon>
        <taxon>Heunggongvirae</taxon>
        <taxon>Uroviricota</taxon>
        <taxon>Caudoviricetes</taxon>
        <taxon>Peduoviridae</taxon>
        <taxon>Maltschvirus</taxon>
        <taxon>Maltschvirus maltsch</taxon>
    </lineage>
</organism>
<dbReference type="Pfam" id="PF01370">
    <property type="entry name" value="Epimerase"/>
    <property type="match status" value="1"/>
</dbReference>
<reference evidence="2" key="1">
    <citation type="submission" date="2020-04" db="EMBL/GenBank/DDBJ databases">
        <authorList>
            <person name="Chiriac C."/>
            <person name="Salcher M."/>
            <person name="Ghai R."/>
            <person name="Kavagutti S V."/>
        </authorList>
    </citation>
    <scope>NUCLEOTIDE SEQUENCE</scope>
</reference>
<dbReference type="PANTHER" id="PTHR43245:SF13">
    <property type="entry name" value="UDP-D-APIOSE_UDP-D-XYLOSE SYNTHASE 2"/>
    <property type="match status" value="1"/>
</dbReference>
<dbReference type="PANTHER" id="PTHR43245">
    <property type="entry name" value="BIFUNCTIONAL POLYMYXIN RESISTANCE PROTEIN ARNA"/>
    <property type="match status" value="1"/>
</dbReference>
<accession>A0A6J5LFN4</accession>
<dbReference type="InterPro" id="IPR036291">
    <property type="entry name" value="NAD(P)-bd_dom_sf"/>
</dbReference>
<sequence length="261" mass="30114">MEKVLVVGENSFIGKHLTKFDRVSFKNFDEVDLENYDVVVNCALNPLYKTEKYKEAYDADWYVGRKTCNYGLHYVMLSTSKVYGDSKELVYYTENSQVNPYDYHSENKLNTEFKLLSNYGNKITILRGSNIFGFEYGRNSFVGYCMTKLVNEGIIEYNISQMVRRDFLYIDDAVDLIERVCAVKPFGVYNLSSNYALPIGKVAEYLIAGYSYGGQLKLTGWEKERQFALENGRLSNILGMKIGPFDYEKIFNDLGKQLCKI</sequence>
<dbReference type="InterPro" id="IPR001509">
    <property type="entry name" value="Epimerase_deHydtase"/>
</dbReference>
<dbReference type="InterPro" id="IPR050177">
    <property type="entry name" value="Lipid_A_modif_metabolic_enz"/>
</dbReference>
<evidence type="ECO:0000313" key="2">
    <source>
        <dbReference type="EMBL" id="CAB4133374.1"/>
    </source>
</evidence>
<dbReference type="Gene3D" id="3.40.50.720">
    <property type="entry name" value="NAD(P)-binding Rossmann-like Domain"/>
    <property type="match status" value="1"/>
</dbReference>
<dbReference type="SUPFAM" id="SSF51735">
    <property type="entry name" value="NAD(P)-binding Rossmann-fold domains"/>
    <property type="match status" value="1"/>
</dbReference>
<evidence type="ECO:0000259" key="1">
    <source>
        <dbReference type="Pfam" id="PF01370"/>
    </source>
</evidence>
<protein>
    <submittedName>
        <fullName evidence="2">RfbD dTDP-4-dehydrorhamnose reductase</fullName>
    </submittedName>
</protein>
<gene>
    <name evidence="2" type="ORF">UFOVP250_149</name>
</gene>
<dbReference type="EMBL" id="LR796270">
    <property type="protein sequence ID" value="CAB4133374.1"/>
    <property type="molecule type" value="Genomic_DNA"/>
</dbReference>
<feature type="domain" description="NAD-dependent epimerase/dehydratase" evidence="1">
    <location>
        <begin position="67"/>
        <end position="190"/>
    </location>
</feature>
<name>A0A6J5LFN4_9CAUD</name>